<proteinExistence type="predicted"/>
<protein>
    <submittedName>
        <fullName evidence="4">CUE domain-containing protein</fullName>
    </submittedName>
</protein>
<evidence type="ECO:0000313" key="3">
    <source>
        <dbReference type="Proteomes" id="UP000046393"/>
    </source>
</evidence>
<dbReference type="CDD" id="cd14364">
    <property type="entry name" value="CUE_ASCC2"/>
    <property type="match status" value="1"/>
</dbReference>
<evidence type="ECO:0000313" key="4">
    <source>
        <dbReference type="WBParaSite" id="SMUV_0000607201-mRNA-1"/>
    </source>
</evidence>
<feature type="domain" description="CUE" evidence="2">
    <location>
        <begin position="66"/>
        <end position="109"/>
    </location>
</feature>
<feature type="compositionally biased region" description="Polar residues" evidence="1">
    <location>
        <begin position="270"/>
        <end position="284"/>
    </location>
</feature>
<evidence type="ECO:0000256" key="1">
    <source>
        <dbReference type="SAM" id="MobiDB-lite"/>
    </source>
</evidence>
<dbReference type="AlphaFoldDB" id="A0A0N5AN91"/>
<keyword evidence="3" id="KW-1185">Reference proteome</keyword>
<dbReference type="InterPro" id="IPR003892">
    <property type="entry name" value="CUE"/>
</dbReference>
<organism evidence="3 4">
    <name type="scientific">Syphacia muris</name>
    <dbReference type="NCBI Taxonomy" id="451379"/>
    <lineage>
        <taxon>Eukaryota</taxon>
        <taxon>Metazoa</taxon>
        <taxon>Ecdysozoa</taxon>
        <taxon>Nematoda</taxon>
        <taxon>Chromadorea</taxon>
        <taxon>Rhabditida</taxon>
        <taxon>Spirurina</taxon>
        <taxon>Oxyuridomorpha</taxon>
        <taxon>Oxyuroidea</taxon>
        <taxon>Oxyuridae</taxon>
        <taxon>Syphacia</taxon>
    </lineage>
</organism>
<sequence length="325" mass="37345">MELDKKNKEYILKNFENVYEEQMNLVIKRLEGDGLLSVSNCIAIEVNYTYARVIKLNELGKPSDPIVLSQVDSILEILPHFSPEYIHLCLRSFGYDVEAVTNALLNTSLLPLDLQAVMNVELTKCPSATLDDGKEIGKYQNEVSKEFTENSETQAGGSLIDIKPVLKNNDEKTLKEETHCKPKLLDLLQQLALDADSKKQCTSENSSNNATVMKLMNNTKKYYVPDSDKVALRPTYEKYFYENENEGMWDVYGDEYDDDQSENVNELETESNVGSEIHSQQQRSIRGRGNGRFGNTDRRDRQLKERHKGADKRRMYDKKRRQGMF</sequence>
<evidence type="ECO:0000259" key="2">
    <source>
        <dbReference type="PROSITE" id="PS51140"/>
    </source>
</evidence>
<dbReference type="SUPFAM" id="SSF46934">
    <property type="entry name" value="UBA-like"/>
    <property type="match status" value="1"/>
</dbReference>
<dbReference type="InterPro" id="IPR041800">
    <property type="entry name" value="ASCC2_CUE"/>
</dbReference>
<accession>A0A0N5AN91</accession>
<dbReference type="PROSITE" id="PS51140">
    <property type="entry name" value="CUE"/>
    <property type="match status" value="1"/>
</dbReference>
<dbReference type="Gene3D" id="1.10.8.10">
    <property type="entry name" value="DNA helicase RuvA subunit, C-terminal domain"/>
    <property type="match status" value="1"/>
</dbReference>
<feature type="compositionally biased region" description="Basic residues" evidence="1">
    <location>
        <begin position="304"/>
        <end position="325"/>
    </location>
</feature>
<dbReference type="GO" id="GO:0043130">
    <property type="term" value="F:ubiquitin binding"/>
    <property type="evidence" value="ECO:0007669"/>
    <property type="project" value="InterPro"/>
</dbReference>
<feature type="compositionally biased region" description="Acidic residues" evidence="1">
    <location>
        <begin position="254"/>
        <end position="269"/>
    </location>
</feature>
<reference evidence="4" key="1">
    <citation type="submission" date="2017-02" db="UniProtKB">
        <authorList>
            <consortium name="WormBaseParasite"/>
        </authorList>
    </citation>
    <scope>IDENTIFICATION</scope>
</reference>
<feature type="region of interest" description="Disordered" evidence="1">
    <location>
        <begin position="254"/>
        <end position="325"/>
    </location>
</feature>
<dbReference type="Pfam" id="PF02845">
    <property type="entry name" value="CUE"/>
    <property type="match status" value="1"/>
</dbReference>
<name>A0A0N5AN91_9BILA</name>
<dbReference type="STRING" id="451379.A0A0N5AN91"/>
<dbReference type="WBParaSite" id="SMUV_0000607201-mRNA-1">
    <property type="protein sequence ID" value="SMUV_0000607201-mRNA-1"/>
    <property type="gene ID" value="SMUV_0000607201"/>
</dbReference>
<dbReference type="Proteomes" id="UP000046393">
    <property type="component" value="Unplaced"/>
</dbReference>
<dbReference type="InterPro" id="IPR009060">
    <property type="entry name" value="UBA-like_sf"/>
</dbReference>